<reference evidence="2" key="2">
    <citation type="submission" date="2025-08" db="UniProtKB">
        <authorList>
            <consortium name="RefSeq"/>
        </authorList>
    </citation>
    <scope>IDENTIFICATION</scope>
    <source>
        <tissue evidence="2">Leaf</tissue>
    </source>
</reference>
<organism evidence="1 2">
    <name type="scientific">Nicotiana tabacum</name>
    <name type="common">Common tobacco</name>
    <dbReference type="NCBI Taxonomy" id="4097"/>
    <lineage>
        <taxon>Eukaryota</taxon>
        <taxon>Viridiplantae</taxon>
        <taxon>Streptophyta</taxon>
        <taxon>Embryophyta</taxon>
        <taxon>Tracheophyta</taxon>
        <taxon>Spermatophyta</taxon>
        <taxon>Magnoliopsida</taxon>
        <taxon>eudicotyledons</taxon>
        <taxon>Gunneridae</taxon>
        <taxon>Pentapetalae</taxon>
        <taxon>asterids</taxon>
        <taxon>lamiids</taxon>
        <taxon>Solanales</taxon>
        <taxon>Solanaceae</taxon>
        <taxon>Nicotianoideae</taxon>
        <taxon>Nicotianeae</taxon>
        <taxon>Nicotiana</taxon>
    </lineage>
</organism>
<name>A0AC58TXN5_TOBAC</name>
<dbReference type="Proteomes" id="UP000790787">
    <property type="component" value="Chromosome 23"/>
</dbReference>
<evidence type="ECO:0000313" key="1">
    <source>
        <dbReference type="Proteomes" id="UP000790787"/>
    </source>
</evidence>
<keyword evidence="1" id="KW-1185">Reference proteome</keyword>
<sequence length="427" mass="49048">MTNTFVSEEGTEATALMTTKTGYQVGNQQPTYQAGYQQTGYQQRGIIRAFLVECNREWIVDTGATNHMVSDLGLMSDYTEVSNADIKQDLYNGKNQFNKVVKIIRSDNGGEFLNSECKKMFESFGIIHQRTCVYTPQQNRVAEKKHKHILETSRAIRFQRGIPLRFWGHYVLTAVYLINRMASQVLGKKSPYEVFHLQKPKLDHMRTMCCLCYAKKMNSHDKFEPRAIVVVMMGYSECSKGYILYDITNHSFFVNRDVVFKETIFPFKHQNSKQLQFFAAEKNLVFPLTTPAAVHLEDDSPVNLDQATETAGLPTTEDNFDEHEATVEIPVFRDTFSTDNNSSVDLDLPQEEHVLAEVQSSHDEQLRRSDRPKINPAWRTDYIVNPMKPKSEIPHAMSSYIDYSTLKPQYRQSLALFISAHEPSSFK</sequence>
<evidence type="ECO:0000313" key="2">
    <source>
        <dbReference type="RefSeq" id="XP_075101996.1"/>
    </source>
</evidence>
<gene>
    <name evidence="2" type="primary">LOC142177405</name>
</gene>
<reference evidence="1" key="1">
    <citation type="journal article" date="2014" name="Nat. Commun.">
        <title>The tobacco genome sequence and its comparison with those of tomato and potato.</title>
        <authorList>
            <person name="Sierro N."/>
            <person name="Battey J.N."/>
            <person name="Ouadi S."/>
            <person name="Bakaher N."/>
            <person name="Bovet L."/>
            <person name="Willig A."/>
            <person name="Goepfert S."/>
            <person name="Peitsch M.C."/>
            <person name="Ivanov N.V."/>
        </authorList>
    </citation>
    <scope>NUCLEOTIDE SEQUENCE [LARGE SCALE GENOMIC DNA]</scope>
</reference>
<proteinExistence type="predicted"/>
<accession>A0AC58TXN5</accession>
<protein>
    <submittedName>
        <fullName evidence="2">Uncharacterized protein LOC142177405</fullName>
    </submittedName>
</protein>
<dbReference type="RefSeq" id="XP_075101996.1">
    <property type="nucleotide sequence ID" value="XM_075245895.1"/>
</dbReference>